<evidence type="ECO:0000256" key="5">
    <source>
        <dbReference type="ARBA" id="ARBA00023244"/>
    </source>
</evidence>
<keyword evidence="4 8" id="KW-0808">Transferase</keyword>
<dbReference type="GO" id="GO:0004418">
    <property type="term" value="F:hydroxymethylbilane synthase activity"/>
    <property type="evidence" value="ECO:0007669"/>
    <property type="project" value="UniProtKB-EC"/>
</dbReference>
<sequence>MTACLNRPDHRPGPVEIAALRTALHRDLDGRPLRIATATTPGAHRYGHHLIEHILRLDLRVQCRLVPVRGQIAPALAQGDVDIAVRHHADYLGATPPQALHAAGVLPRLDPQYALVTRGHRPLHELPRGSVIATTSDTAAHHLTASIPGADYEFRPVSGPIGELLDAIALGHYRALVAPVSQLGNWPHRITALFPLTTTNPTSQARHELPMILPAPGTGTLLLHTTGTRPVLTQLAHLLTCPRTALTAHTEHALATNLTTTAGAQPGLCAHATLDDHGTLHLSAAVLTRHDRTPALLHAQATGHDPDRLGRRVAADLLARNAH</sequence>
<dbReference type="PANTHER" id="PTHR11557:SF0">
    <property type="entry name" value="PORPHOBILINOGEN DEAMINASE"/>
    <property type="match status" value="1"/>
</dbReference>
<dbReference type="RefSeq" id="WP_182839400.1">
    <property type="nucleotide sequence ID" value="NZ_BAAABQ010000004.1"/>
</dbReference>
<keyword evidence="5" id="KW-0627">Porphyrin biosynthesis</keyword>
<dbReference type="InterPro" id="IPR036803">
    <property type="entry name" value="Porphobilinogen_deaminase_C_sf"/>
</dbReference>
<reference evidence="8 9" key="1">
    <citation type="submission" date="2020-08" db="EMBL/GenBank/DDBJ databases">
        <title>Genomic Encyclopedia of Archaeal and Bacterial Type Strains, Phase II (KMG-II): from individual species to whole genera.</title>
        <authorList>
            <person name="Goeker M."/>
        </authorList>
    </citation>
    <scope>NUCLEOTIDE SEQUENCE [LARGE SCALE GENOMIC DNA]</scope>
    <source>
        <strain evidence="8 9">DSM 43850</strain>
    </source>
</reference>
<dbReference type="PANTHER" id="PTHR11557">
    <property type="entry name" value="PORPHOBILINOGEN DEAMINASE"/>
    <property type="match status" value="1"/>
</dbReference>
<evidence type="ECO:0000256" key="1">
    <source>
        <dbReference type="ARBA" id="ARBA00002869"/>
    </source>
</evidence>
<dbReference type="EC" id="2.5.1.61" evidence="3"/>
<dbReference type="Gene3D" id="3.40.190.10">
    <property type="entry name" value="Periplasmic binding protein-like II"/>
    <property type="match status" value="2"/>
</dbReference>
<dbReference type="InterPro" id="IPR000860">
    <property type="entry name" value="HemC"/>
</dbReference>
<evidence type="ECO:0000313" key="8">
    <source>
        <dbReference type="EMBL" id="MBA8929485.1"/>
    </source>
</evidence>
<evidence type="ECO:0000256" key="3">
    <source>
        <dbReference type="ARBA" id="ARBA00012655"/>
    </source>
</evidence>
<comment type="similarity">
    <text evidence="2">Belongs to the HMBS family.</text>
</comment>
<gene>
    <name evidence="8" type="ORF">BC739_006703</name>
</gene>
<protein>
    <recommendedName>
        <fullName evidence="3">hydroxymethylbilane synthase</fullName>
        <ecNumber evidence="3">2.5.1.61</ecNumber>
    </recommendedName>
</protein>
<dbReference type="InterPro" id="IPR022417">
    <property type="entry name" value="Porphobilin_deaminase_N"/>
</dbReference>
<comment type="catalytic activity">
    <reaction evidence="6">
        <text>4 porphobilinogen + H2O = hydroxymethylbilane + 4 NH4(+)</text>
        <dbReference type="Rhea" id="RHEA:13185"/>
        <dbReference type="ChEBI" id="CHEBI:15377"/>
        <dbReference type="ChEBI" id="CHEBI:28938"/>
        <dbReference type="ChEBI" id="CHEBI:57845"/>
        <dbReference type="ChEBI" id="CHEBI:58126"/>
        <dbReference type="EC" id="2.5.1.61"/>
    </reaction>
</comment>
<name>A0ABR6BRD0_9PSEU</name>
<comment type="function">
    <text evidence="1">Tetrapolymerization of the monopyrrole PBG into the hydroxymethylbilane pre-uroporphyrinogen in several discrete steps.</text>
</comment>
<evidence type="ECO:0000259" key="7">
    <source>
        <dbReference type="Pfam" id="PF01379"/>
    </source>
</evidence>
<dbReference type="Pfam" id="PF01379">
    <property type="entry name" value="Porphobil_deam"/>
    <property type="match status" value="1"/>
</dbReference>
<dbReference type="Gene3D" id="3.30.160.40">
    <property type="entry name" value="Porphobilinogen deaminase, C-terminal domain"/>
    <property type="match status" value="1"/>
</dbReference>
<feature type="domain" description="Porphobilinogen deaminase N-terminal" evidence="7">
    <location>
        <begin position="72"/>
        <end position="224"/>
    </location>
</feature>
<accession>A0ABR6BRD0</accession>
<dbReference type="EMBL" id="JACJID010000005">
    <property type="protein sequence ID" value="MBA8929485.1"/>
    <property type="molecule type" value="Genomic_DNA"/>
</dbReference>
<evidence type="ECO:0000256" key="6">
    <source>
        <dbReference type="ARBA" id="ARBA00048169"/>
    </source>
</evidence>
<evidence type="ECO:0000256" key="4">
    <source>
        <dbReference type="ARBA" id="ARBA00022679"/>
    </source>
</evidence>
<organism evidence="8 9">
    <name type="scientific">Kutzneria viridogrisea</name>
    <dbReference type="NCBI Taxonomy" id="47990"/>
    <lineage>
        <taxon>Bacteria</taxon>
        <taxon>Bacillati</taxon>
        <taxon>Actinomycetota</taxon>
        <taxon>Actinomycetes</taxon>
        <taxon>Pseudonocardiales</taxon>
        <taxon>Pseudonocardiaceae</taxon>
        <taxon>Kutzneria</taxon>
    </lineage>
</organism>
<comment type="caution">
    <text evidence="8">The sequence shown here is derived from an EMBL/GenBank/DDBJ whole genome shotgun (WGS) entry which is preliminary data.</text>
</comment>
<keyword evidence="9" id="KW-1185">Reference proteome</keyword>
<dbReference type="SUPFAM" id="SSF53850">
    <property type="entry name" value="Periplasmic binding protein-like II"/>
    <property type="match status" value="1"/>
</dbReference>
<evidence type="ECO:0000256" key="2">
    <source>
        <dbReference type="ARBA" id="ARBA00005638"/>
    </source>
</evidence>
<evidence type="ECO:0000313" key="9">
    <source>
        <dbReference type="Proteomes" id="UP000517916"/>
    </source>
</evidence>
<proteinExistence type="inferred from homology"/>
<dbReference type="Proteomes" id="UP000517916">
    <property type="component" value="Unassembled WGS sequence"/>
</dbReference>